<evidence type="ECO:0000313" key="2">
    <source>
        <dbReference type="Proteomes" id="UP000286415"/>
    </source>
</evidence>
<name>A0A3R7FML0_CLOSI</name>
<dbReference type="InParanoid" id="A0A3R7FML0"/>
<reference evidence="1 2" key="1">
    <citation type="journal article" date="2018" name="Biotechnol. Adv.">
        <title>Improved genomic resources and new bioinformatic workflow for the carcinogenic parasite Clonorchis sinensis: Biotechnological implications.</title>
        <authorList>
            <person name="Wang D."/>
            <person name="Korhonen P.K."/>
            <person name="Gasser R.B."/>
            <person name="Young N.D."/>
        </authorList>
    </citation>
    <scope>NUCLEOTIDE SEQUENCE [LARGE SCALE GENOMIC DNA]</scope>
    <source>
        <strain evidence="1">Cs-k2</strain>
    </source>
</reference>
<organism evidence="1 2">
    <name type="scientific">Clonorchis sinensis</name>
    <name type="common">Chinese liver fluke</name>
    <dbReference type="NCBI Taxonomy" id="79923"/>
    <lineage>
        <taxon>Eukaryota</taxon>
        <taxon>Metazoa</taxon>
        <taxon>Spiralia</taxon>
        <taxon>Lophotrochozoa</taxon>
        <taxon>Platyhelminthes</taxon>
        <taxon>Trematoda</taxon>
        <taxon>Digenea</taxon>
        <taxon>Opisthorchiida</taxon>
        <taxon>Opisthorchiata</taxon>
        <taxon>Opisthorchiidae</taxon>
        <taxon>Clonorchis</taxon>
    </lineage>
</organism>
<dbReference type="EMBL" id="NIRI02000042">
    <property type="protein sequence ID" value="KAG5452631.1"/>
    <property type="molecule type" value="Genomic_DNA"/>
</dbReference>
<sequence length="293" mass="33315">MNKAQSPSSRQPYVLLELNSRNTLICKSVWFCEGLTWKPAESPVFLCLQATECAASGRSMFQLLKLLRKPTTGFALLGAHQRHTLVCKQICFENIINERFSWVPVFTGDSTEPVVYDVSSTECAAQRPPHVSFGTIFEISQHFFIKETTHNLQTIEQGSKTPIRISFTKLNIHLLLERVSLNFSGDSLTVIQIQANPTKRLRQFLHCVYTCIAMSRISYQLEHEAAWCSTFNCLGTSQTRDSAGFQCIAYIHVSRCPEYRTNWNMRRPGAAHSVARENHKREIQLGLKSKPND</sequence>
<evidence type="ECO:0000313" key="1">
    <source>
        <dbReference type="EMBL" id="KAG5452631.1"/>
    </source>
</evidence>
<dbReference type="Proteomes" id="UP000286415">
    <property type="component" value="Unassembled WGS sequence"/>
</dbReference>
<keyword evidence="2" id="KW-1185">Reference proteome</keyword>
<comment type="caution">
    <text evidence="1">The sequence shown here is derived from an EMBL/GenBank/DDBJ whole genome shotgun (WGS) entry which is preliminary data.</text>
</comment>
<dbReference type="AlphaFoldDB" id="A0A3R7FML0"/>
<reference evidence="1 2" key="2">
    <citation type="journal article" date="2021" name="Genomics">
        <title>High-quality reference genome for Clonorchis sinensis.</title>
        <authorList>
            <person name="Young N.D."/>
            <person name="Stroehlein A.J."/>
            <person name="Kinkar L."/>
            <person name="Wang T."/>
            <person name="Sohn W.M."/>
            <person name="Chang B.C.H."/>
            <person name="Kaur P."/>
            <person name="Weisz D."/>
            <person name="Dudchenko O."/>
            <person name="Aiden E.L."/>
            <person name="Korhonen P.K."/>
            <person name="Gasser R.B."/>
        </authorList>
    </citation>
    <scope>NUCLEOTIDE SEQUENCE [LARGE SCALE GENOMIC DNA]</scope>
    <source>
        <strain evidence="1">Cs-k2</strain>
    </source>
</reference>
<gene>
    <name evidence="1" type="ORF">CSKR_114388</name>
</gene>
<accession>A0A3R7FML0</accession>
<protein>
    <submittedName>
        <fullName evidence="1">Uncharacterized protein</fullName>
    </submittedName>
</protein>
<proteinExistence type="predicted"/>